<evidence type="ECO:0000259" key="6">
    <source>
        <dbReference type="PROSITE" id="PS51323"/>
    </source>
</evidence>
<organism evidence="7 8">
    <name type="scientific">Strongylocentrotus purpuratus</name>
    <name type="common">Purple sea urchin</name>
    <dbReference type="NCBI Taxonomy" id="7668"/>
    <lineage>
        <taxon>Eukaryota</taxon>
        <taxon>Metazoa</taxon>
        <taxon>Echinodermata</taxon>
        <taxon>Eleutherozoa</taxon>
        <taxon>Echinozoa</taxon>
        <taxon>Echinoidea</taxon>
        <taxon>Euechinoidea</taxon>
        <taxon>Echinacea</taxon>
        <taxon>Camarodonta</taxon>
        <taxon>Echinidea</taxon>
        <taxon>Strongylocentrotidae</taxon>
        <taxon>Strongylocentrotus</taxon>
    </lineage>
</organism>
<keyword evidence="4" id="KW-1015">Disulfide bond</keyword>
<dbReference type="GO" id="GO:0005576">
    <property type="term" value="C:extracellular region"/>
    <property type="evidence" value="ECO:0007669"/>
    <property type="project" value="UniProtKB-SubCell"/>
</dbReference>
<evidence type="ECO:0000256" key="2">
    <source>
        <dbReference type="ARBA" id="ARBA00022525"/>
    </source>
</evidence>
<reference evidence="7" key="2">
    <citation type="submission" date="2021-01" db="UniProtKB">
        <authorList>
            <consortium name="EnsemblMetazoa"/>
        </authorList>
    </citation>
    <scope>IDENTIFICATION</scope>
</reference>
<protein>
    <recommendedName>
        <fullName evidence="6">IGFBP N-terminal domain-containing protein</fullName>
    </recommendedName>
</protein>
<dbReference type="GO" id="GO:0001558">
    <property type="term" value="P:regulation of cell growth"/>
    <property type="evidence" value="ECO:0007669"/>
    <property type="project" value="InterPro"/>
</dbReference>
<proteinExistence type="predicted"/>
<dbReference type="PANTHER" id="PTHR14186:SF20">
    <property type="entry name" value="CYSTEINE-RICH MOTOR NEURON 1 PROTEIN-LIKE"/>
    <property type="match status" value="1"/>
</dbReference>
<dbReference type="EnsemblMetazoa" id="XM_030992786">
    <property type="protein sequence ID" value="XP_030848646"/>
    <property type="gene ID" value="LOC105437833"/>
</dbReference>
<dbReference type="Pfam" id="PF00219">
    <property type="entry name" value="IGFBP"/>
    <property type="match status" value="1"/>
</dbReference>
<accession>A0A7M7PFU8</accession>
<evidence type="ECO:0000256" key="5">
    <source>
        <dbReference type="SAM" id="SignalP"/>
    </source>
</evidence>
<dbReference type="AlphaFoldDB" id="A0A7M7PFU8"/>
<dbReference type="PANTHER" id="PTHR14186">
    <property type="entry name" value="INSULIN-LIKE GROWTH FACTOR BINDING PROTEIN-RELATED"/>
    <property type="match status" value="1"/>
</dbReference>
<dbReference type="GeneID" id="105437833"/>
<dbReference type="Gene3D" id="4.10.40.20">
    <property type="match status" value="1"/>
</dbReference>
<evidence type="ECO:0000256" key="4">
    <source>
        <dbReference type="ARBA" id="ARBA00023157"/>
    </source>
</evidence>
<reference evidence="8" key="1">
    <citation type="submission" date="2015-02" db="EMBL/GenBank/DDBJ databases">
        <title>Genome sequencing for Strongylocentrotus purpuratus.</title>
        <authorList>
            <person name="Murali S."/>
            <person name="Liu Y."/>
            <person name="Vee V."/>
            <person name="English A."/>
            <person name="Wang M."/>
            <person name="Skinner E."/>
            <person name="Han Y."/>
            <person name="Muzny D.M."/>
            <person name="Worley K.C."/>
            <person name="Gibbs R.A."/>
        </authorList>
    </citation>
    <scope>NUCLEOTIDE SEQUENCE</scope>
</reference>
<evidence type="ECO:0000256" key="1">
    <source>
        <dbReference type="ARBA" id="ARBA00004613"/>
    </source>
</evidence>
<dbReference type="PROSITE" id="PS51323">
    <property type="entry name" value="IGFBP_N_2"/>
    <property type="match status" value="1"/>
</dbReference>
<evidence type="ECO:0000256" key="3">
    <source>
        <dbReference type="ARBA" id="ARBA00022729"/>
    </source>
</evidence>
<dbReference type="RefSeq" id="XP_030848646.1">
    <property type="nucleotide sequence ID" value="XM_030992786.1"/>
</dbReference>
<dbReference type="KEGG" id="spu:105437833"/>
<feature type="signal peptide" evidence="5">
    <location>
        <begin position="1"/>
        <end position="22"/>
    </location>
</feature>
<evidence type="ECO:0000313" key="8">
    <source>
        <dbReference type="Proteomes" id="UP000007110"/>
    </source>
</evidence>
<feature type="chain" id="PRO_5029809788" description="IGFBP N-terminal domain-containing protein" evidence="5">
    <location>
        <begin position="23"/>
        <end position="154"/>
    </location>
</feature>
<dbReference type="SUPFAM" id="SSF57184">
    <property type="entry name" value="Growth factor receptor domain"/>
    <property type="match status" value="1"/>
</dbReference>
<comment type="subcellular location">
    <subcellularLocation>
        <location evidence="1">Secreted</location>
    </subcellularLocation>
</comment>
<dbReference type="InterPro" id="IPR011390">
    <property type="entry name" value="IGFBP_rP_mac25"/>
</dbReference>
<dbReference type="GO" id="GO:0005520">
    <property type="term" value="F:insulin-like growth factor binding"/>
    <property type="evidence" value="ECO:0007669"/>
    <property type="project" value="InterPro"/>
</dbReference>
<dbReference type="InterPro" id="IPR000867">
    <property type="entry name" value="IGFBP-like"/>
</dbReference>
<dbReference type="Proteomes" id="UP000007110">
    <property type="component" value="Unassembled WGS sequence"/>
</dbReference>
<dbReference type="OMA" id="TANAMNP"/>
<keyword evidence="8" id="KW-1185">Reference proteome</keyword>
<name>A0A7M7PFU8_STRPU</name>
<sequence>MAAKSMLLVITVLIVVIENCHGLSCPCWKKPREDPTRCSTKQPPACQPGKQLVHDACGCCLVCSQGMNENCGGPWKAAGTCSTGLECQDKQTGTVLTANAMNPFGTKIGTCNSPRRTETPSYPQNPYYPPWTYYWAQGSSAEDRGTSMEHARRI</sequence>
<keyword evidence="2" id="KW-0964">Secreted</keyword>
<dbReference type="SMART" id="SM00121">
    <property type="entry name" value="IB"/>
    <property type="match status" value="1"/>
</dbReference>
<dbReference type="InterPro" id="IPR009030">
    <property type="entry name" value="Growth_fac_rcpt_cys_sf"/>
</dbReference>
<evidence type="ECO:0000313" key="7">
    <source>
        <dbReference type="EnsemblMetazoa" id="XP_030848646"/>
    </source>
</evidence>
<dbReference type="OrthoDB" id="5976811at2759"/>
<keyword evidence="3 5" id="KW-0732">Signal</keyword>
<dbReference type="InParanoid" id="A0A7M7PFU8"/>
<feature type="domain" description="IGFBP N-terminal" evidence="6">
    <location>
        <begin position="21"/>
        <end position="98"/>
    </location>
</feature>